<dbReference type="GO" id="GO:0004497">
    <property type="term" value="F:monooxygenase activity"/>
    <property type="evidence" value="ECO:0000318"/>
    <property type="project" value="GO_Central"/>
</dbReference>
<evidence type="ECO:0000256" key="2">
    <source>
        <dbReference type="ARBA" id="ARBA00010617"/>
    </source>
</evidence>
<dbReference type="Proteomes" id="UP000813463">
    <property type="component" value="Chromosome 4"/>
</dbReference>
<evidence type="ECO:0000256" key="10">
    <source>
        <dbReference type="ARBA" id="ARBA00023136"/>
    </source>
</evidence>
<comment type="similarity">
    <text evidence="2 12">Belongs to the cytochrome P450 family.</text>
</comment>
<keyword evidence="5 11" id="KW-0479">Metal-binding</keyword>
<feature type="transmembrane region" description="Helical" evidence="13">
    <location>
        <begin position="16"/>
        <end position="38"/>
    </location>
</feature>
<dbReference type="FunFam" id="1.10.630.10:FF:000029">
    <property type="entry name" value="Cytochrome P450 734A1"/>
    <property type="match status" value="1"/>
</dbReference>
<organism evidence="14 15">
    <name type="scientific">Spinacia oleracea</name>
    <name type="common">Spinach</name>
    <dbReference type="NCBI Taxonomy" id="3562"/>
    <lineage>
        <taxon>Eukaryota</taxon>
        <taxon>Viridiplantae</taxon>
        <taxon>Streptophyta</taxon>
        <taxon>Embryophyta</taxon>
        <taxon>Tracheophyta</taxon>
        <taxon>Spermatophyta</taxon>
        <taxon>Magnoliopsida</taxon>
        <taxon>eudicotyledons</taxon>
        <taxon>Gunneridae</taxon>
        <taxon>Pentapetalae</taxon>
        <taxon>Caryophyllales</taxon>
        <taxon>Chenopodiaceae</taxon>
        <taxon>Chenopodioideae</taxon>
        <taxon>Anserineae</taxon>
        <taxon>Spinacia</taxon>
    </lineage>
</organism>
<dbReference type="AlphaFoldDB" id="A0A9R0JVM4"/>
<dbReference type="InterPro" id="IPR001128">
    <property type="entry name" value="Cyt_P450"/>
</dbReference>
<gene>
    <name evidence="15" type="primary">LOC110787896</name>
</gene>
<dbReference type="InterPro" id="IPR017972">
    <property type="entry name" value="Cyt_P450_CS"/>
</dbReference>
<keyword evidence="8 11" id="KW-0408">Iron</keyword>
<dbReference type="InterPro" id="IPR002401">
    <property type="entry name" value="Cyt_P450_E_grp-I"/>
</dbReference>
<dbReference type="PRINTS" id="PR00463">
    <property type="entry name" value="EP450I"/>
</dbReference>
<dbReference type="OrthoDB" id="1470350at2759"/>
<comment type="subcellular location">
    <subcellularLocation>
        <location evidence="1">Membrane</location>
    </subcellularLocation>
</comment>
<dbReference type="PRINTS" id="PR00385">
    <property type="entry name" value="P450"/>
</dbReference>
<dbReference type="RefSeq" id="XP_021848228.1">
    <property type="nucleotide sequence ID" value="XM_021992536.2"/>
</dbReference>
<dbReference type="Pfam" id="PF00067">
    <property type="entry name" value="p450"/>
    <property type="match status" value="1"/>
</dbReference>
<evidence type="ECO:0000256" key="5">
    <source>
        <dbReference type="ARBA" id="ARBA00022723"/>
    </source>
</evidence>
<dbReference type="InterPro" id="IPR036396">
    <property type="entry name" value="Cyt_P450_sf"/>
</dbReference>
<dbReference type="SUPFAM" id="SSF48264">
    <property type="entry name" value="Cytochrome P450"/>
    <property type="match status" value="1"/>
</dbReference>
<evidence type="ECO:0000256" key="8">
    <source>
        <dbReference type="ARBA" id="ARBA00023004"/>
    </source>
</evidence>
<dbReference type="GO" id="GO:0016705">
    <property type="term" value="F:oxidoreductase activity, acting on paired donors, with incorporation or reduction of molecular oxygen"/>
    <property type="evidence" value="ECO:0007669"/>
    <property type="project" value="InterPro"/>
</dbReference>
<keyword evidence="10 13" id="KW-0472">Membrane</keyword>
<keyword evidence="6 13" id="KW-1133">Transmembrane helix</keyword>
<keyword evidence="9 12" id="KW-0503">Monooxygenase</keyword>
<dbReference type="PROSITE" id="PS00086">
    <property type="entry name" value="CYTOCHROME_P450"/>
    <property type="match status" value="1"/>
</dbReference>
<protein>
    <submittedName>
        <fullName evidence="15">Cytochrome P450 734A1</fullName>
    </submittedName>
</protein>
<dbReference type="GeneID" id="110787896"/>
<sequence length="552" mass="63286">MDHDQEGKKMMMMKGIWVNVVVLIAIAIVTKLVVQLWWKPRKIAKHYSNQGIKGPPYNFFIGNMKELVEMMLKASSQPMTLSHNILPRVLPFYHQWKKIYGATYLIWFGPTPRLTIADPGQIREIYSTKSEFYEKYESHPLVKKLEGHGLVSLKGDVWAHRRKTISPIFHLENLKLMIPIMGKSVGHMLDKWSLMSNSGKVELEVSDWFQNLTEEVITRTIFGSSYDDGKKIYQLQAKQIVFAAESFQKVFFPGHGFLPTKRNRTTWKLDREIEGLLMKLISERKESILRRRGKEEEEEEEEEEKVGEKECHKDLLEILIQASINTSNNSNSNSNSNSNKKMMMNIREKDIVEECKSFFFAGKHTTSNLMIWTSILLAMHPQWQQLAREEVMRVCGARDIPTKDDVSNLKTLTMIIYEVLRLYPPVVATIRRAKTEADLGGLNIKEETELLVPILAVHHDPAIWGPDASEFNPTRFSQGVSRAATHPTAFIPFGLGGRQCIGQNLALLQAKLAIAMILQKFTLEMSPNYKHAPTVLMLLYPQFGAPIIFRSL</sequence>
<reference evidence="15" key="2">
    <citation type="submission" date="2025-08" db="UniProtKB">
        <authorList>
            <consortium name="RefSeq"/>
        </authorList>
    </citation>
    <scope>IDENTIFICATION</scope>
    <source>
        <tissue evidence="15">Leaf</tissue>
    </source>
</reference>
<dbReference type="GO" id="GO:0016131">
    <property type="term" value="P:brassinosteroid metabolic process"/>
    <property type="evidence" value="ECO:0000318"/>
    <property type="project" value="GO_Central"/>
</dbReference>
<keyword evidence="4 13" id="KW-0812">Transmembrane</keyword>
<dbReference type="GO" id="GO:0005506">
    <property type="term" value="F:iron ion binding"/>
    <property type="evidence" value="ECO:0007669"/>
    <property type="project" value="InterPro"/>
</dbReference>
<evidence type="ECO:0000256" key="11">
    <source>
        <dbReference type="PIRSR" id="PIRSR602401-1"/>
    </source>
</evidence>
<dbReference type="InterPro" id="IPR050665">
    <property type="entry name" value="Cytochrome_P450_Monooxygen"/>
</dbReference>
<evidence type="ECO:0000256" key="1">
    <source>
        <dbReference type="ARBA" id="ARBA00004370"/>
    </source>
</evidence>
<evidence type="ECO:0000256" key="7">
    <source>
        <dbReference type="ARBA" id="ARBA00023002"/>
    </source>
</evidence>
<dbReference type="PANTHER" id="PTHR24282:SF224">
    <property type="entry name" value="CYTOCHROME P450 734A1"/>
    <property type="match status" value="1"/>
</dbReference>
<dbReference type="PANTHER" id="PTHR24282">
    <property type="entry name" value="CYTOCHROME P450 FAMILY MEMBER"/>
    <property type="match status" value="1"/>
</dbReference>
<keyword evidence="3 11" id="KW-0349">Heme</keyword>
<evidence type="ECO:0000256" key="6">
    <source>
        <dbReference type="ARBA" id="ARBA00022989"/>
    </source>
</evidence>
<comment type="cofactor">
    <cofactor evidence="11">
        <name>heme</name>
        <dbReference type="ChEBI" id="CHEBI:30413"/>
    </cofactor>
</comment>
<evidence type="ECO:0000313" key="14">
    <source>
        <dbReference type="Proteomes" id="UP000813463"/>
    </source>
</evidence>
<evidence type="ECO:0000256" key="12">
    <source>
        <dbReference type="RuleBase" id="RU000461"/>
    </source>
</evidence>
<dbReference type="Gene3D" id="1.10.630.10">
    <property type="entry name" value="Cytochrome P450"/>
    <property type="match status" value="1"/>
</dbReference>
<dbReference type="GO" id="GO:0016020">
    <property type="term" value="C:membrane"/>
    <property type="evidence" value="ECO:0007669"/>
    <property type="project" value="UniProtKB-SubCell"/>
</dbReference>
<keyword evidence="7 12" id="KW-0560">Oxidoreductase</keyword>
<evidence type="ECO:0000256" key="3">
    <source>
        <dbReference type="ARBA" id="ARBA00022617"/>
    </source>
</evidence>
<proteinExistence type="inferred from homology"/>
<name>A0A9R0JVM4_SPIOL</name>
<dbReference type="GO" id="GO:0010268">
    <property type="term" value="P:brassinosteroid homeostasis"/>
    <property type="evidence" value="ECO:0000318"/>
    <property type="project" value="GO_Central"/>
</dbReference>
<dbReference type="KEGG" id="soe:110787896"/>
<evidence type="ECO:0000313" key="15">
    <source>
        <dbReference type="RefSeq" id="XP_021848228.1"/>
    </source>
</evidence>
<keyword evidence="14" id="KW-1185">Reference proteome</keyword>
<accession>A0A9R0JVM4</accession>
<feature type="binding site" description="axial binding residue" evidence="11">
    <location>
        <position position="500"/>
    </location>
    <ligand>
        <name>heme</name>
        <dbReference type="ChEBI" id="CHEBI:30413"/>
    </ligand>
    <ligandPart>
        <name>Fe</name>
        <dbReference type="ChEBI" id="CHEBI:18248"/>
    </ligandPart>
</feature>
<evidence type="ECO:0000256" key="9">
    <source>
        <dbReference type="ARBA" id="ARBA00023033"/>
    </source>
</evidence>
<reference evidence="14" key="1">
    <citation type="journal article" date="2021" name="Nat. Commun.">
        <title>Genomic analyses provide insights into spinach domestication and the genetic basis of agronomic traits.</title>
        <authorList>
            <person name="Cai X."/>
            <person name="Sun X."/>
            <person name="Xu C."/>
            <person name="Sun H."/>
            <person name="Wang X."/>
            <person name="Ge C."/>
            <person name="Zhang Z."/>
            <person name="Wang Q."/>
            <person name="Fei Z."/>
            <person name="Jiao C."/>
            <person name="Wang Q."/>
        </authorList>
    </citation>
    <scope>NUCLEOTIDE SEQUENCE [LARGE SCALE GENOMIC DNA]</scope>
    <source>
        <strain evidence="14">cv. Varoflay</strain>
    </source>
</reference>
<evidence type="ECO:0000256" key="4">
    <source>
        <dbReference type="ARBA" id="ARBA00022692"/>
    </source>
</evidence>
<dbReference type="GO" id="GO:0020037">
    <property type="term" value="F:heme binding"/>
    <property type="evidence" value="ECO:0007669"/>
    <property type="project" value="InterPro"/>
</dbReference>
<evidence type="ECO:0000256" key="13">
    <source>
        <dbReference type="SAM" id="Phobius"/>
    </source>
</evidence>